<keyword evidence="3" id="KW-1185">Reference proteome</keyword>
<dbReference type="InterPro" id="IPR001606">
    <property type="entry name" value="ARID_dom"/>
</dbReference>
<dbReference type="SMART" id="SM00501">
    <property type="entry name" value="BRIGHT"/>
    <property type="match status" value="1"/>
</dbReference>
<name>A0A286UAF3_9AGAM</name>
<dbReference type="STRING" id="2282107.A0A286UAF3"/>
<proteinExistence type="predicted"/>
<dbReference type="Gene3D" id="1.10.150.60">
    <property type="entry name" value="ARID DNA-binding domain"/>
    <property type="match status" value="1"/>
</dbReference>
<dbReference type="SUPFAM" id="SSF46774">
    <property type="entry name" value="ARID-like"/>
    <property type="match status" value="1"/>
</dbReference>
<protein>
    <recommendedName>
        <fullName evidence="1">ARID domain-containing protein</fullName>
    </recommendedName>
</protein>
<evidence type="ECO:0000259" key="1">
    <source>
        <dbReference type="PROSITE" id="PS51011"/>
    </source>
</evidence>
<evidence type="ECO:0000313" key="2">
    <source>
        <dbReference type="EMBL" id="PAV16550.1"/>
    </source>
</evidence>
<dbReference type="SMART" id="SM01014">
    <property type="entry name" value="ARID"/>
    <property type="match status" value="1"/>
</dbReference>
<dbReference type="GO" id="GO:0003677">
    <property type="term" value="F:DNA binding"/>
    <property type="evidence" value="ECO:0007669"/>
    <property type="project" value="InterPro"/>
</dbReference>
<dbReference type="EMBL" id="NBII01000008">
    <property type="protein sequence ID" value="PAV16550.1"/>
    <property type="molecule type" value="Genomic_DNA"/>
</dbReference>
<dbReference type="InterPro" id="IPR036431">
    <property type="entry name" value="ARID_dom_sf"/>
</dbReference>
<sequence length="407" mass="46154">MRSTPVVNLNHGLDHQTSPEVQNIQEVTQDHTIQLDRALFTALLRIHNQIEPDNMEMQFNGRPIDLFVLYSEVYTLGGITNVQRRDMWAVVIKKMNLDQVGAGIEVDQITKHLKYIYDKYLSQLDLSVASVAMRKTIGGGDGSPPPSAEQDVQNMINRVKDMNLQQILQQYQVLRQDLDNLARLSVEPLHQGGYNEQANQLIETQRPQLTQLQAQQRRAAFTNSQLPMSNVPQPGTSTQSNIPGSAASAAMNAANAFVKSLAHLTPEQQATLNKLPIPTQDLLREATAYLVGLKEQIYISNNLVPVQMPNDRDQFDRDFDLLYMEVQRLSSLLPLYLSVTKEEKVAKAVTMQIDIVKKQRSRLNQQAPSYILNSDLLTRLRQQAAFLYQKITIVCQFVKYRRDIGLM</sequence>
<dbReference type="Pfam" id="PF01388">
    <property type="entry name" value="ARID"/>
    <property type="match status" value="1"/>
</dbReference>
<accession>A0A286UAF3</accession>
<dbReference type="OrthoDB" id="1938591at2759"/>
<comment type="caution">
    <text evidence="2">The sequence shown here is derived from an EMBL/GenBank/DDBJ whole genome shotgun (WGS) entry which is preliminary data.</text>
</comment>
<gene>
    <name evidence="2" type="ORF">PNOK_0817000</name>
</gene>
<dbReference type="AlphaFoldDB" id="A0A286UAF3"/>
<organism evidence="2 3">
    <name type="scientific">Pyrrhoderma noxium</name>
    <dbReference type="NCBI Taxonomy" id="2282107"/>
    <lineage>
        <taxon>Eukaryota</taxon>
        <taxon>Fungi</taxon>
        <taxon>Dikarya</taxon>
        <taxon>Basidiomycota</taxon>
        <taxon>Agaricomycotina</taxon>
        <taxon>Agaricomycetes</taxon>
        <taxon>Hymenochaetales</taxon>
        <taxon>Hymenochaetaceae</taxon>
        <taxon>Pyrrhoderma</taxon>
    </lineage>
</organism>
<reference evidence="2 3" key="1">
    <citation type="journal article" date="2017" name="Mol. Ecol.">
        <title>Comparative and population genomic landscape of Phellinus noxius: A hypervariable fungus causing root rot in trees.</title>
        <authorList>
            <person name="Chung C.L."/>
            <person name="Lee T.J."/>
            <person name="Akiba M."/>
            <person name="Lee H.H."/>
            <person name="Kuo T.H."/>
            <person name="Liu D."/>
            <person name="Ke H.M."/>
            <person name="Yokoi T."/>
            <person name="Roa M.B."/>
            <person name="Lu M.J."/>
            <person name="Chang Y.Y."/>
            <person name="Ann P.J."/>
            <person name="Tsai J.N."/>
            <person name="Chen C.Y."/>
            <person name="Tzean S.S."/>
            <person name="Ota Y."/>
            <person name="Hattori T."/>
            <person name="Sahashi N."/>
            <person name="Liou R.F."/>
            <person name="Kikuchi T."/>
            <person name="Tsai I.J."/>
        </authorList>
    </citation>
    <scope>NUCLEOTIDE SEQUENCE [LARGE SCALE GENOMIC DNA]</scope>
    <source>
        <strain evidence="2 3">FFPRI411160</strain>
    </source>
</reference>
<dbReference type="InParanoid" id="A0A286UAF3"/>
<dbReference type="PROSITE" id="PS51011">
    <property type="entry name" value="ARID"/>
    <property type="match status" value="1"/>
</dbReference>
<feature type="domain" description="ARID" evidence="1">
    <location>
        <begin position="29"/>
        <end position="129"/>
    </location>
</feature>
<evidence type="ECO:0000313" key="3">
    <source>
        <dbReference type="Proteomes" id="UP000217199"/>
    </source>
</evidence>
<dbReference type="CDD" id="cd16100">
    <property type="entry name" value="ARID"/>
    <property type="match status" value="1"/>
</dbReference>
<dbReference type="Proteomes" id="UP000217199">
    <property type="component" value="Unassembled WGS sequence"/>
</dbReference>